<accession>A0ABW0EM76</accession>
<sequence length="2231" mass="233459">MRLGKRRAARTAAAVALASAAVASVLTFVPWGAPPAPPPVPLAEAADGATAAFAARQQGTRVEVASERTTTRTVYANPGGTMTAELSPVPVRVRRGASWTDVDTALGRRADGRIAPKAADGDLTLSPGGKDAPLLTLSRAGRTLALHWPTALPEPVVADSAATYPDVLPGADLVVHAEPGGYRQHLVVRDAAAAKNPALRAIRMRIEADGLAVKADKQGALTVVDGTGEALFTSPPSSMWDSAGKITRFGVSVAEGHLVLKPDAKFLADPKLTFPVTIDPVLTTAHRSAWATVLSGKAGTAYWNTSGDGTYAQVGQCPRDLPGGWCNGIGEAWAYFQFDTGFLSDKDVLGATLNTTVASSPGCADRVHELYHAGPQIWNGMTWNSRLSGNWVAERWMPSVHSACSGWKGAGIDVATHHIEKSEPTVLFFKAKDSGDQYAWRKLDPGQTNLLITYNRAPYPPAHLGTDPPLPAPCGHCDGKPYLADTSVRLMATLSDPDGDPMDVNWRIRTNGVDADTGWIGSGLASGAVHSHTLDLTAQDGKTIGWAVAGGDRTAASAWANGPSQFVVDRVGITVPPTVASELYTQDDRWHGGADVPGVFTFGSSGVGDVDHYLYGWQDPPTTKVQASALGGPAEVTLTPPGDGPRELYVRSVDRAGHKSPARVHRFYVRAGSGPLAQWSFDGNAQDTAFLGDRHGTLGGGATYTAQGAVGGAVQLDGVDDHVSAPNAIRNGAGYSVSAWVKPTRADGARAVLSQDGAVMPGFALWYRAQADGSSPYWAFGVPNSTASDKGAQIARSPIGMPELNTWTHLTGVYDPAAKQVRLYVNGALAGSVAHTAKPEFAAGPVRIGRTMWSGTAALDHWRGAIDEVQIHDRVLTPAEIAATVGGSNVQVAHYKFDDGSGTTARNASGTAPDGVLEGGAAFIADGASGGGVRLDGVDDGVSTTTPLVRTDQSFSVAAQVRLDRADNGVYTVLSQDGEHSSAFYLQYQSNRWIFVLPRTDEPAPAHHDWVGTEPQPAPGVWTHLAGVYDAATGKIRLYVDGELIGETTRTTPWHARRAFRIGQSLLGGELGQRFPGSVDEVRVYSRAVSQDEVRGLLSTDGVTAGTWRLDGTAEDANGALHGTAAAGADWAAGQVSLPDPGDLAVRLDGVGGHISTAKAVDTDKSFSVAAWARLDKAGGQATVLSQDGGAVSGFMLRAVSGRWSLLAMPTDAVGTGSQALGPPVQPGIWTHLAGVYSRDRGRIELYVNGVLAASAPHAGGFAAGGGFQIGRGKWGGASADFFTGAIDDVAVYRRTLFAGEIQTMAGRDLGLGHNWTLDEGRGGTAGDSAGARQAALSGGAAFTRGRVGNAVSLDGVDDAVSAPGVDVRTDSSFSVSTWVRLRGNDCDMDLTPRCLATAVSLDGGVSGGQERGHSKFRLGHVKDDNEGLAGNWVFEMPEEGGAVTKAAVEVIPGDLDNWVHLVGVYDAGAKAIYLYVDGTRRDDGTLLTPWQATGALQLGRGQAGGAYTGHWRGDVDDVRMYSGALTGDRAYALFRGYPAEQGSTELPTPDAGEWTFDDNTGTTAADSSSRGRHATLSAGAGWHPGRDRTTGWFDGASGHAETAAAVVDTGSGFSVAAWAYLRRDDRQAAVFGQDGARTSPFSVQFDPAAKKWVALAPTADQADSPAHRVLSSEPAEVGAWTHLTLVYDGQLGQLRLYVNGLMSGVLTGVAVLPAPGKFAIGRCKRGEAGGCFFPGGVDEVRAFGKALSDGEVRRLHDDVPPALHGYWRFDDGSPKDYSPRALATTATGTPSYVDGVVGRAMVFDGSTSLAASGPGVTMRDSFTVAAWARLGRADRVATVLGQDGTRNSAILLQYRPEVGRWIFGAAAHDADQAESTPLRHAASLRAPVLNTWTHLAGVYDAPARQLRLYVDGELAGTRDGVLLWSGMGSLTVGRGKANGQPTGLFTGALDEVTTDLGVASDEEIRARAGSPVPAGGQLARFTSPTDHRSAYAANGVKERFPGAPAGYRFETSLGGMLKAEVPGSRRLYSCLINDVDAFTSMDAACEGHTKLADLGWVYVEQPSGVATLPLNRCVSGQQRFDSNSATCEGKTVDGLLGYVLAYAPLTRYYHPRIGEHAVSTSAVPRGYRHEGTFGVVPMTEEPGTVPLMSCVDGIDRFLSTDTGCAGKTVEVRLGSIWAQAPAGRPSTALYQCSMDHGPSAGQLFISAEPGCEGQTVRGPFGHVLTAQPVG</sequence>
<gene>
    <name evidence="6" type="ORF">ACFPM7_08590</name>
</gene>
<dbReference type="Gene3D" id="2.60.120.200">
    <property type="match status" value="6"/>
</dbReference>
<feature type="domain" description="LamG-like jellyroll fold" evidence="5">
    <location>
        <begin position="1612"/>
        <end position="1751"/>
    </location>
</feature>
<keyword evidence="1 4" id="KW-0732">Signal</keyword>
<feature type="domain" description="LamG-like jellyroll fold" evidence="5">
    <location>
        <begin position="1372"/>
        <end position="1529"/>
    </location>
</feature>
<feature type="domain" description="LamG-like jellyroll fold" evidence="5">
    <location>
        <begin position="1821"/>
        <end position="1963"/>
    </location>
</feature>
<name>A0ABW0EM76_9PSEU</name>
<feature type="chain" id="PRO_5046321072" evidence="4">
    <location>
        <begin position="24"/>
        <end position="2231"/>
    </location>
</feature>
<feature type="domain" description="LamG-like jellyroll fold" evidence="5">
    <location>
        <begin position="733"/>
        <end position="879"/>
    </location>
</feature>
<evidence type="ECO:0000256" key="1">
    <source>
        <dbReference type="ARBA" id="ARBA00022729"/>
    </source>
</evidence>
<evidence type="ECO:0000256" key="3">
    <source>
        <dbReference type="SAM" id="MobiDB-lite"/>
    </source>
</evidence>
<dbReference type="Pfam" id="PF13385">
    <property type="entry name" value="Laminin_G_3"/>
    <property type="match status" value="6"/>
</dbReference>
<evidence type="ECO:0000259" key="5">
    <source>
        <dbReference type="SMART" id="SM00560"/>
    </source>
</evidence>
<proteinExistence type="predicted"/>
<feature type="signal peptide" evidence="4">
    <location>
        <begin position="1"/>
        <end position="23"/>
    </location>
</feature>
<dbReference type="SMART" id="SM00560">
    <property type="entry name" value="LamGL"/>
    <property type="match status" value="6"/>
</dbReference>
<keyword evidence="7" id="KW-1185">Reference proteome</keyword>
<dbReference type="InterPro" id="IPR042837">
    <property type="entry name" value="PTX3"/>
</dbReference>
<protein>
    <submittedName>
        <fullName evidence="6">LamG domain-containing protein</fullName>
    </submittedName>
</protein>
<feature type="domain" description="LamG-like jellyroll fold" evidence="5">
    <location>
        <begin position="953"/>
        <end position="1092"/>
    </location>
</feature>
<dbReference type="PANTHER" id="PTHR46943:SF1">
    <property type="entry name" value="PENTRAXIN-RELATED PROTEIN PTX3"/>
    <property type="match status" value="1"/>
</dbReference>
<dbReference type="PANTHER" id="PTHR46943">
    <property type="entry name" value="PENTRAXIN-RELATED PROTEIN PTX3"/>
    <property type="match status" value="1"/>
</dbReference>
<dbReference type="InterPro" id="IPR006558">
    <property type="entry name" value="LamG-like"/>
</dbReference>
<feature type="domain" description="LamG-like jellyroll fold" evidence="5">
    <location>
        <begin position="1165"/>
        <end position="1300"/>
    </location>
</feature>
<dbReference type="InterPro" id="IPR013320">
    <property type="entry name" value="ConA-like_dom_sf"/>
</dbReference>
<dbReference type="Proteomes" id="UP001596157">
    <property type="component" value="Unassembled WGS sequence"/>
</dbReference>
<feature type="region of interest" description="Disordered" evidence="3">
    <location>
        <begin position="1561"/>
        <end position="1588"/>
    </location>
</feature>
<dbReference type="RefSeq" id="WP_378245707.1">
    <property type="nucleotide sequence ID" value="NZ_JBHSKF010000003.1"/>
</dbReference>
<organism evidence="6 7">
    <name type="scientific">Actinokineospora guangxiensis</name>
    <dbReference type="NCBI Taxonomy" id="1490288"/>
    <lineage>
        <taxon>Bacteria</taxon>
        <taxon>Bacillati</taxon>
        <taxon>Actinomycetota</taxon>
        <taxon>Actinomycetes</taxon>
        <taxon>Pseudonocardiales</taxon>
        <taxon>Pseudonocardiaceae</taxon>
        <taxon>Actinokineospora</taxon>
    </lineage>
</organism>
<evidence type="ECO:0000313" key="6">
    <source>
        <dbReference type="EMBL" id="MFC5287104.1"/>
    </source>
</evidence>
<dbReference type="SUPFAM" id="SSF49899">
    <property type="entry name" value="Concanavalin A-like lectins/glucanases"/>
    <property type="match status" value="6"/>
</dbReference>
<evidence type="ECO:0000313" key="7">
    <source>
        <dbReference type="Proteomes" id="UP001596157"/>
    </source>
</evidence>
<comment type="caution">
    <text evidence="6">The sequence shown here is derived from an EMBL/GenBank/DDBJ whole genome shotgun (WGS) entry which is preliminary data.</text>
</comment>
<evidence type="ECO:0000256" key="4">
    <source>
        <dbReference type="SAM" id="SignalP"/>
    </source>
</evidence>
<keyword evidence="2" id="KW-1015">Disulfide bond</keyword>
<evidence type="ECO:0000256" key="2">
    <source>
        <dbReference type="ARBA" id="ARBA00023157"/>
    </source>
</evidence>
<dbReference type="EMBL" id="JBHSKF010000003">
    <property type="protein sequence ID" value="MFC5287104.1"/>
    <property type="molecule type" value="Genomic_DNA"/>
</dbReference>
<reference evidence="7" key="1">
    <citation type="journal article" date="2019" name="Int. J. Syst. Evol. Microbiol.">
        <title>The Global Catalogue of Microorganisms (GCM) 10K type strain sequencing project: providing services to taxonomists for standard genome sequencing and annotation.</title>
        <authorList>
            <consortium name="The Broad Institute Genomics Platform"/>
            <consortium name="The Broad Institute Genome Sequencing Center for Infectious Disease"/>
            <person name="Wu L."/>
            <person name="Ma J."/>
        </authorList>
    </citation>
    <scope>NUCLEOTIDE SEQUENCE [LARGE SCALE GENOMIC DNA]</scope>
    <source>
        <strain evidence="7">CCUG 59778</strain>
    </source>
</reference>